<comment type="caution">
    <text evidence="4">The sequence shown here is derived from an EMBL/GenBank/DDBJ whole genome shotgun (WGS) entry which is preliminary data.</text>
</comment>
<proteinExistence type="predicted"/>
<feature type="compositionally biased region" description="Low complexity" evidence="2">
    <location>
        <begin position="562"/>
        <end position="577"/>
    </location>
</feature>
<dbReference type="SUPFAM" id="SSF82153">
    <property type="entry name" value="FAS1 domain"/>
    <property type="match status" value="2"/>
</dbReference>
<feature type="region of interest" description="Disordered" evidence="2">
    <location>
        <begin position="554"/>
        <end position="584"/>
    </location>
</feature>
<dbReference type="PROSITE" id="PS50213">
    <property type="entry name" value="FAS1"/>
    <property type="match status" value="2"/>
</dbReference>
<evidence type="ECO:0000256" key="2">
    <source>
        <dbReference type="SAM" id="MobiDB-lite"/>
    </source>
</evidence>
<dbReference type="GO" id="GO:0005615">
    <property type="term" value="C:extracellular space"/>
    <property type="evidence" value="ECO:0007669"/>
    <property type="project" value="TreeGrafter"/>
</dbReference>
<keyword evidence="1" id="KW-0175">Coiled coil</keyword>
<gene>
    <name evidence="4" type="ORF">NQ314_018831</name>
</gene>
<keyword evidence="5" id="KW-1185">Reference proteome</keyword>
<dbReference type="Gene3D" id="2.30.180.10">
    <property type="entry name" value="FAS1 domain"/>
    <property type="match status" value="2"/>
</dbReference>
<dbReference type="EMBL" id="JANEYF010005322">
    <property type="protein sequence ID" value="KAJ8928592.1"/>
    <property type="molecule type" value="Genomic_DNA"/>
</dbReference>
<evidence type="ECO:0000313" key="4">
    <source>
        <dbReference type="EMBL" id="KAJ8928592.1"/>
    </source>
</evidence>
<reference evidence="4" key="1">
    <citation type="journal article" date="2023" name="Insect Mol. Biol.">
        <title>Genome sequencing provides insights into the evolution of gene families encoding plant cell wall-degrading enzymes in longhorned beetles.</title>
        <authorList>
            <person name="Shin N.R."/>
            <person name="Okamura Y."/>
            <person name="Kirsch R."/>
            <person name="Pauchet Y."/>
        </authorList>
    </citation>
    <scope>NUCLEOTIDE SEQUENCE</scope>
    <source>
        <strain evidence="4">RBIC_L_NR</strain>
    </source>
</reference>
<evidence type="ECO:0000256" key="1">
    <source>
        <dbReference type="SAM" id="Coils"/>
    </source>
</evidence>
<organism evidence="4 5">
    <name type="scientific">Rhamnusium bicolor</name>
    <dbReference type="NCBI Taxonomy" id="1586634"/>
    <lineage>
        <taxon>Eukaryota</taxon>
        <taxon>Metazoa</taxon>
        <taxon>Ecdysozoa</taxon>
        <taxon>Arthropoda</taxon>
        <taxon>Hexapoda</taxon>
        <taxon>Insecta</taxon>
        <taxon>Pterygota</taxon>
        <taxon>Neoptera</taxon>
        <taxon>Endopterygota</taxon>
        <taxon>Coleoptera</taxon>
        <taxon>Polyphaga</taxon>
        <taxon>Cucujiformia</taxon>
        <taxon>Chrysomeloidea</taxon>
        <taxon>Cerambycidae</taxon>
        <taxon>Lepturinae</taxon>
        <taxon>Rhagiini</taxon>
        <taxon>Rhamnusium</taxon>
    </lineage>
</organism>
<dbReference type="InterPro" id="IPR050904">
    <property type="entry name" value="Adhesion/Biosynth-related"/>
</dbReference>
<feature type="domain" description="FAS1" evidence="3">
    <location>
        <begin position="888"/>
        <end position="984"/>
    </location>
</feature>
<dbReference type="InterPro" id="IPR000782">
    <property type="entry name" value="FAS1_domain"/>
</dbReference>
<dbReference type="Proteomes" id="UP001162156">
    <property type="component" value="Unassembled WGS sequence"/>
</dbReference>
<protein>
    <recommendedName>
        <fullName evidence="3">FAS1 domain-containing protein</fullName>
    </recommendedName>
</protein>
<accession>A0AAV8WPR6</accession>
<name>A0AAV8WPR6_9CUCU</name>
<dbReference type="SMART" id="SM00554">
    <property type="entry name" value="FAS1"/>
    <property type="match status" value="2"/>
</dbReference>
<evidence type="ECO:0000259" key="3">
    <source>
        <dbReference type="PROSITE" id="PS50213"/>
    </source>
</evidence>
<sequence length="984" mass="110173">MKLAIYQFPPSSDRGTQLSPQQQGQILSDIQQHHRFHIPSNQPNFQPQHFTRHHQINGQSELINQPSSNQRIQNNPQFVNQPHTSFTQPQAVFQQQSTLHFNQQQLPQQSNILNQQQYVNHHQQPVIQNKQQFAQNQFLNTLPLVNSLQQTTISTSQSQLLNQQLSPTKNPVVFPNPQLQNVNTNAVVQHHTQTNFQPNFLSQARAGVELPNPVPSVGSHQVQKPRPTIDPIVAIEQQIKSLDPEKHKQKIRELKEKQAIIEKHNQFVEKQYEKSLKKAQEDHEEFVEKQKDQKKKLYQKLYKPHEGENLHYSHTSINCKKQYKSQRIRKDDLLEQLRLAINRNPEDEPARNLSSREISLANGKKVKIIEATDPKDIPNGKEEEITLPNGEKVTVIRADNPNILHNGPLIKPEEITLPNGQTVQVIKTTDPKAVPYHNSDEPQEITLPNGQKAQLIKTTDPKLVSAASAPKATFKTEEITLPNGEKIEVIKTTDPSLVPGGVKLEPGKEQNDGTLKVQGIKGNGKDKPEIDVDSILKRIKAGEIKLPNALKPTTTTIKPEMSTNSRSVSSVTVSPNSFASDDEEEVNTKFSSAYTPTSTTIDTKASTLDTSAFTSEDDANVPILKTNIGTQILASSTSSPYTTSYSSTTQIISRSPSTYKGEYKKPTRKPHILNNTPNDLIKQASTVSSLNQNSILTNTFNSASTHLPNSTSVSLPSSSINVYQSVPTVPTTSQHPNIQPTSQTYTQQSTQPHIELPDVLKNNGLYAMAKFLKQSGLDTILNETGPYTVFVPTDKAFRTLLVQLGGPEKAEEKFKENPRLLSGLLLHHVIPGAFTIGSLQDEMTGVSLAGTQLRVNQYNMHDLEWNDVKEISYKLYNLTGRGDSLTFLRAIFASGLAETLQGSKTFTLFAPTDKAFTELSTEDLSRTVTDKILARELVLRHLLPGTLYTNGMRYYQIKDSLLQDKQLTFSKQSGKKYSIIYYHT</sequence>
<evidence type="ECO:0000313" key="5">
    <source>
        <dbReference type="Proteomes" id="UP001162156"/>
    </source>
</evidence>
<dbReference type="AlphaFoldDB" id="A0AAV8WPR6"/>
<feature type="region of interest" description="Disordered" evidence="2">
    <location>
        <begin position="498"/>
        <end position="524"/>
    </location>
</feature>
<feature type="coiled-coil region" evidence="1">
    <location>
        <begin position="251"/>
        <end position="296"/>
    </location>
</feature>
<dbReference type="InterPro" id="IPR036378">
    <property type="entry name" value="FAS1_dom_sf"/>
</dbReference>
<dbReference type="GO" id="GO:0030198">
    <property type="term" value="P:extracellular matrix organization"/>
    <property type="evidence" value="ECO:0007669"/>
    <property type="project" value="TreeGrafter"/>
</dbReference>
<dbReference type="GO" id="GO:0007155">
    <property type="term" value="P:cell adhesion"/>
    <property type="evidence" value="ECO:0007669"/>
    <property type="project" value="TreeGrafter"/>
</dbReference>
<feature type="domain" description="FAS1" evidence="3">
    <location>
        <begin position="752"/>
        <end position="892"/>
    </location>
</feature>
<dbReference type="GO" id="GO:0050839">
    <property type="term" value="F:cell adhesion molecule binding"/>
    <property type="evidence" value="ECO:0007669"/>
    <property type="project" value="TreeGrafter"/>
</dbReference>
<dbReference type="GO" id="GO:0031012">
    <property type="term" value="C:extracellular matrix"/>
    <property type="evidence" value="ECO:0007669"/>
    <property type="project" value="TreeGrafter"/>
</dbReference>
<dbReference type="PANTHER" id="PTHR10900">
    <property type="entry name" value="PERIOSTIN-RELATED"/>
    <property type="match status" value="1"/>
</dbReference>
<dbReference type="Pfam" id="PF02469">
    <property type="entry name" value="Fasciclin"/>
    <property type="match status" value="2"/>
</dbReference>
<dbReference type="PANTHER" id="PTHR10900:SF120">
    <property type="entry name" value="MUCIN-5AC-RELATED"/>
    <property type="match status" value="1"/>
</dbReference>